<evidence type="ECO:0000313" key="1">
    <source>
        <dbReference type="EMBL" id="MDQ0441272.1"/>
    </source>
</evidence>
<protein>
    <recommendedName>
        <fullName evidence="3">Pilus assembly protein</fullName>
    </recommendedName>
</protein>
<comment type="caution">
    <text evidence="1">The sequence shown here is derived from an EMBL/GenBank/DDBJ whole genome shotgun (WGS) entry which is preliminary data.</text>
</comment>
<evidence type="ECO:0000313" key="2">
    <source>
        <dbReference type="Proteomes" id="UP001236369"/>
    </source>
</evidence>
<dbReference type="EMBL" id="JAUSVV010000001">
    <property type="protein sequence ID" value="MDQ0441272.1"/>
    <property type="molecule type" value="Genomic_DNA"/>
</dbReference>
<proteinExistence type="predicted"/>
<reference evidence="1 2" key="1">
    <citation type="submission" date="2023-07" db="EMBL/GenBank/DDBJ databases">
        <title>Genomic Encyclopedia of Type Strains, Phase IV (KMG-IV): sequencing the most valuable type-strain genomes for metagenomic binning, comparative biology and taxonomic classification.</title>
        <authorList>
            <person name="Goeker M."/>
        </authorList>
    </citation>
    <scope>NUCLEOTIDE SEQUENCE [LARGE SCALE GENOMIC DNA]</scope>
    <source>
        <strain evidence="1 2">DSM 19562</strain>
    </source>
</reference>
<sequence length="160" mass="16716">MGTLFILTTLFVMLAGAILYITEAVDYAANAATRDIMTGNAQANSVTLGSFTQGVCNRLPPGLLCSNLVINLYVVTPASQPGGYYGYVKSDISGLTIPPLSPGSGQFTLGTQGAYQYLQVIYPVTFLPSGFAAMLSGGATFNGKAAYLAIGTAAFRNENY</sequence>
<name>A0ABU0HG38_9HYPH</name>
<organism evidence="1 2">
    <name type="scientific">Methylobacterium persicinum</name>
    <dbReference type="NCBI Taxonomy" id="374426"/>
    <lineage>
        <taxon>Bacteria</taxon>
        <taxon>Pseudomonadati</taxon>
        <taxon>Pseudomonadota</taxon>
        <taxon>Alphaproteobacteria</taxon>
        <taxon>Hyphomicrobiales</taxon>
        <taxon>Methylobacteriaceae</taxon>
        <taxon>Methylobacterium</taxon>
    </lineage>
</organism>
<keyword evidence="2" id="KW-1185">Reference proteome</keyword>
<gene>
    <name evidence="1" type="ORF">QO016_000749</name>
</gene>
<evidence type="ECO:0008006" key="3">
    <source>
        <dbReference type="Google" id="ProtNLM"/>
    </source>
</evidence>
<accession>A0ABU0HG38</accession>
<dbReference type="Proteomes" id="UP001236369">
    <property type="component" value="Unassembled WGS sequence"/>
</dbReference>